<dbReference type="Proteomes" id="UP000053825">
    <property type="component" value="Unassembled WGS sequence"/>
</dbReference>
<accession>A0A0L7R3L2</accession>
<dbReference type="SUPFAM" id="SSF82171">
    <property type="entry name" value="DPP6 N-terminal domain-like"/>
    <property type="match status" value="1"/>
</dbReference>
<proteinExistence type="predicted"/>
<dbReference type="PANTHER" id="PTHR16220">
    <property type="entry name" value="WD REPEAT PROTEIN 8-RELATED"/>
    <property type="match status" value="1"/>
</dbReference>
<dbReference type="GO" id="GO:1990811">
    <property type="term" value="C:MWP complex"/>
    <property type="evidence" value="ECO:0007669"/>
    <property type="project" value="TreeGrafter"/>
</dbReference>
<organism evidence="1 2">
    <name type="scientific">Habropoda laboriosa</name>
    <dbReference type="NCBI Taxonomy" id="597456"/>
    <lineage>
        <taxon>Eukaryota</taxon>
        <taxon>Metazoa</taxon>
        <taxon>Ecdysozoa</taxon>
        <taxon>Arthropoda</taxon>
        <taxon>Hexapoda</taxon>
        <taxon>Insecta</taxon>
        <taxon>Pterygota</taxon>
        <taxon>Neoptera</taxon>
        <taxon>Endopterygota</taxon>
        <taxon>Hymenoptera</taxon>
        <taxon>Apocrita</taxon>
        <taxon>Aculeata</taxon>
        <taxon>Apoidea</taxon>
        <taxon>Anthophila</taxon>
        <taxon>Apidae</taxon>
        <taxon>Habropoda</taxon>
    </lineage>
</organism>
<reference evidence="1 2" key="1">
    <citation type="submission" date="2015-07" db="EMBL/GenBank/DDBJ databases">
        <title>The genome of Habropoda laboriosa.</title>
        <authorList>
            <person name="Pan H."/>
            <person name="Kapheim K."/>
        </authorList>
    </citation>
    <scope>NUCLEOTIDE SEQUENCE [LARGE SCALE GENOMIC DNA]</scope>
    <source>
        <strain evidence="1">0110345459</strain>
    </source>
</reference>
<protein>
    <recommendedName>
        <fullName evidence="3">WD repeat-containing protein 8</fullName>
    </recommendedName>
</protein>
<dbReference type="InterPro" id="IPR052778">
    <property type="entry name" value="Centrosome-WD_assoc"/>
</dbReference>
<dbReference type="GO" id="GO:0005815">
    <property type="term" value="C:microtubule organizing center"/>
    <property type="evidence" value="ECO:0007669"/>
    <property type="project" value="TreeGrafter"/>
</dbReference>
<dbReference type="EMBL" id="KQ414663">
    <property type="protein sequence ID" value="KOC65472.1"/>
    <property type="molecule type" value="Genomic_DNA"/>
</dbReference>
<evidence type="ECO:0000313" key="2">
    <source>
        <dbReference type="Proteomes" id="UP000053825"/>
    </source>
</evidence>
<dbReference type="OrthoDB" id="308690at2759"/>
<keyword evidence="2" id="KW-1185">Reference proteome</keyword>
<evidence type="ECO:0008006" key="3">
    <source>
        <dbReference type="Google" id="ProtNLM"/>
    </source>
</evidence>
<gene>
    <name evidence="1" type="ORF">WH47_10051</name>
</gene>
<dbReference type="PANTHER" id="PTHR16220:SF0">
    <property type="entry name" value="WD REPEAT-CONTAINING PROTEIN WRAP73"/>
    <property type="match status" value="1"/>
</dbReference>
<feature type="non-terminal residue" evidence="1">
    <location>
        <position position="1"/>
    </location>
</feature>
<dbReference type="AlphaFoldDB" id="A0A0L7R3L2"/>
<name>A0A0L7R3L2_9HYME</name>
<sequence length="215" mass="24985">IWCSFSSETKLIIYSNILEKDVAIFNPAQSIDSSEIGYTNDKELKGIENVTWMPSGQLLTVTGFNEMIVLLNHVTWKSFLQLYLEPVIKENYLNKVYEERIIQPKLSKFSFCGKYLAIKHQLYPTTLWIWNITEDYFDYLLLENAIVAAKWNPTRAQLLIFCECAHMFEWTPHSANCIPTPRNIVVLDARWHPGGNLLLLCGYNKALIYQLENKL</sequence>
<evidence type="ECO:0000313" key="1">
    <source>
        <dbReference type="EMBL" id="KOC65472.1"/>
    </source>
</evidence>